<evidence type="ECO:0000313" key="4">
    <source>
        <dbReference type="EMBL" id="GAH86786.1"/>
    </source>
</evidence>
<dbReference type="SUPFAM" id="SSF51395">
    <property type="entry name" value="FMN-linked oxidoreductases"/>
    <property type="match status" value="1"/>
</dbReference>
<dbReference type="PANTHER" id="PTHR43656:SF2">
    <property type="entry name" value="BINDING OXIDOREDUCTASE, PUTATIVE (AFU_ORTHOLOGUE AFUA_2G08260)-RELATED"/>
    <property type="match status" value="1"/>
</dbReference>
<sequence>VQVAGLLEAAGIDAIELSGGMSLPVSKYFFSRVSKTDSKEEVYYRDSAKLYKAKISVPLILVGGIRSYEVASELVEKELADYISLCRPLIREPDLIKRWQDGDIKKAKCISCNGCFKPARAGKGLYCNPMVWRSGL</sequence>
<proteinExistence type="predicted"/>
<dbReference type="InterPro" id="IPR001155">
    <property type="entry name" value="OxRdtase_FMN_N"/>
</dbReference>
<feature type="non-terminal residue" evidence="4">
    <location>
        <position position="1"/>
    </location>
</feature>
<feature type="domain" description="NADH:flavin oxidoreductase/NADH oxidase N-terminal" evidence="3">
    <location>
        <begin position="36"/>
        <end position="102"/>
    </location>
</feature>
<dbReference type="GO" id="GO:0016491">
    <property type="term" value="F:oxidoreductase activity"/>
    <property type="evidence" value="ECO:0007669"/>
    <property type="project" value="UniProtKB-KW"/>
</dbReference>
<dbReference type="EMBL" id="BARU01043949">
    <property type="protein sequence ID" value="GAH86786.1"/>
    <property type="molecule type" value="Genomic_DNA"/>
</dbReference>
<evidence type="ECO:0000259" key="3">
    <source>
        <dbReference type="Pfam" id="PF00724"/>
    </source>
</evidence>
<protein>
    <recommendedName>
        <fullName evidence="3">NADH:flavin oxidoreductase/NADH oxidase N-terminal domain-containing protein</fullName>
    </recommendedName>
</protein>
<dbReference type="InterPro" id="IPR013785">
    <property type="entry name" value="Aldolase_TIM"/>
</dbReference>
<reference evidence="4" key="1">
    <citation type="journal article" date="2014" name="Front. Microbiol.">
        <title>High frequency of phylogenetically diverse reductive dehalogenase-homologous genes in deep subseafloor sedimentary metagenomes.</title>
        <authorList>
            <person name="Kawai M."/>
            <person name="Futagami T."/>
            <person name="Toyoda A."/>
            <person name="Takaki Y."/>
            <person name="Nishi S."/>
            <person name="Hori S."/>
            <person name="Arai W."/>
            <person name="Tsubouchi T."/>
            <person name="Morono Y."/>
            <person name="Uchiyama I."/>
            <person name="Ito T."/>
            <person name="Fujiyama A."/>
            <person name="Inagaki F."/>
            <person name="Takami H."/>
        </authorList>
    </citation>
    <scope>NUCLEOTIDE SEQUENCE</scope>
    <source>
        <strain evidence="4">Expedition CK06-06</strain>
    </source>
</reference>
<evidence type="ECO:0000256" key="2">
    <source>
        <dbReference type="ARBA" id="ARBA00023002"/>
    </source>
</evidence>
<dbReference type="AlphaFoldDB" id="X1IWF7"/>
<keyword evidence="1" id="KW-0285">Flavoprotein</keyword>
<comment type="caution">
    <text evidence="4">The sequence shown here is derived from an EMBL/GenBank/DDBJ whole genome shotgun (WGS) entry which is preliminary data.</text>
</comment>
<organism evidence="4">
    <name type="scientific">marine sediment metagenome</name>
    <dbReference type="NCBI Taxonomy" id="412755"/>
    <lineage>
        <taxon>unclassified sequences</taxon>
        <taxon>metagenomes</taxon>
        <taxon>ecological metagenomes</taxon>
    </lineage>
</organism>
<accession>X1IWF7</accession>
<evidence type="ECO:0000256" key="1">
    <source>
        <dbReference type="ARBA" id="ARBA00022630"/>
    </source>
</evidence>
<dbReference type="Gene3D" id="3.20.20.70">
    <property type="entry name" value="Aldolase class I"/>
    <property type="match status" value="1"/>
</dbReference>
<keyword evidence="2" id="KW-0560">Oxidoreductase</keyword>
<dbReference type="GO" id="GO:0010181">
    <property type="term" value="F:FMN binding"/>
    <property type="evidence" value="ECO:0007669"/>
    <property type="project" value="InterPro"/>
</dbReference>
<gene>
    <name evidence="4" type="ORF">S03H2_67192</name>
</gene>
<name>X1IWF7_9ZZZZ</name>
<dbReference type="PANTHER" id="PTHR43656">
    <property type="entry name" value="BINDING OXIDOREDUCTASE, PUTATIVE (AFU_ORTHOLOGUE AFUA_2G08260)-RELATED"/>
    <property type="match status" value="1"/>
</dbReference>
<dbReference type="InterPro" id="IPR051799">
    <property type="entry name" value="NADH_flavin_oxidoreductase"/>
</dbReference>
<dbReference type="Pfam" id="PF00724">
    <property type="entry name" value="Oxidored_FMN"/>
    <property type="match status" value="1"/>
</dbReference>